<sequence length="136" mass="15646">MDAPKILLFTLSLVILAFFGGDILHFGVKGDEMRNGIRKSGNSVLQQSIYEGDLRTQKKVRVNPDEVMENLPYWVRNNISQYATVQLEELNEEQPLLAFAVQSPIESKALKMMNQPSMTHVRDRVVVIWDQKNEER</sequence>
<dbReference type="EMBL" id="CP019699">
    <property type="protein sequence ID" value="AQS56985.1"/>
    <property type="molecule type" value="Genomic_DNA"/>
</dbReference>
<evidence type="ECO:0000313" key="3">
    <source>
        <dbReference type="Proteomes" id="UP000188603"/>
    </source>
</evidence>
<keyword evidence="1" id="KW-0812">Transmembrane</keyword>
<proteinExistence type="predicted"/>
<evidence type="ECO:0000256" key="1">
    <source>
        <dbReference type="SAM" id="Phobius"/>
    </source>
</evidence>
<dbReference type="Proteomes" id="UP000188603">
    <property type="component" value="Chromosome"/>
</dbReference>
<feature type="transmembrane region" description="Helical" evidence="1">
    <location>
        <begin position="6"/>
        <end position="28"/>
    </location>
</feature>
<dbReference type="RefSeq" id="WP_077720852.1">
    <property type="nucleotide sequence ID" value="NZ_CP019699.1"/>
</dbReference>
<dbReference type="STRING" id="1471761.B0W44_15765"/>
<name>A0A1U9KA98_9BACL</name>
<protein>
    <submittedName>
        <fullName evidence="2">Uncharacterized protein</fullName>
    </submittedName>
</protein>
<gene>
    <name evidence="2" type="ORF">B0W44_15765</name>
</gene>
<dbReference type="OrthoDB" id="3000479at2"/>
<accession>A0A1U9KA98</accession>
<organism evidence="2 3">
    <name type="scientific">Novibacillus thermophilus</name>
    <dbReference type="NCBI Taxonomy" id="1471761"/>
    <lineage>
        <taxon>Bacteria</taxon>
        <taxon>Bacillati</taxon>
        <taxon>Bacillota</taxon>
        <taxon>Bacilli</taxon>
        <taxon>Bacillales</taxon>
        <taxon>Thermoactinomycetaceae</taxon>
        <taxon>Novibacillus</taxon>
    </lineage>
</organism>
<dbReference type="KEGG" id="ntr:B0W44_15765"/>
<reference evidence="2 3" key="1">
    <citation type="journal article" date="2015" name="Int. J. Syst. Evol. Microbiol.">
        <title>Novibacillus thermophilus gen. nov., sp. nov., a Gram-staining-negative and moderately thermophilic member of the family Thermoactinomycetaceae.</title>
        <authorList>
            <person name="Yang G."/>
            <person name="Chen J."/>
            <person name="Zhou S."/>
        </authorList>
    </citation>
    <scope>NUCLEOTIDE SEQUENCE [LARGE SCALE GENOMIC DNA]</scope>
    <source>
        <strain evidence="2 3">SG-1</strain>
    </source>
</reference>
<keyword evidence="3" id="KW-1185">Reference proteome</keyword>
<keyword evidence="1" id="KW-1133">Transmembrane helix</keyword>
<dbReference type="AlphaFoldDB" id="A0A1U9KA98"/>
<evidence type="ECO:0000313" key="2">
    <source>
        <dbReference type="EMBL" id="AQS56985.1"/>
    </source>
</evidence>
<keyword evidence="1" id="KW-0472">Membrane</keyword>